<sequence length="407" mass="45435">MVDQPLTSGPVDGEGEFHGYPFLGSGSTGYPDAAAVLRSYLAHPAFEVQFVADDLDEEGAVVFEEPDSSPDADVLSVQYKTAAGVGWTGIDYYKQAVEEASRMVAKHQLDESDARAGVLFYRLGSELEADLFITARRWLLAERGRPHGKHLANIVSPEEALALMGLYLRWHYQPVIIGGKSVRWHPTSMRHCAAFIAMPAFERWNQAGRAWCDTNSDLTLESLNKTFLTRVSRAFKFRDNIFGLSATMIEHEPEEMLCELDSLLFTLVSAFDITARIVDHILMLNTSGIGAAWQRVKRGKWQSNLQTHAPTLYDYTKVGSEMQRTFQVLRWLRNSVHNEALDLMRDGGTYMVTVSSETQSRLRSFLREGHPGWTADTLGIQVQPPGGATAAKPESTDWFCCGSWMAC</sequence>
<evidence type="ECO:0000313" key="2">
    <source>
        <dbReference type="Proteomes" id="UP001519332"/>
    </source>
</evidence>
<dbReference type="Proteomes" id="UP001519332">
    <property type="component" value="Unassembled WGS sequence"/>
</dbReference>
<keyword evidence="2" id="KW-1185">Reference proteome</keyword>
<proteinExistence type="predicted"/>
<protein>
    <submittedName>
        <fullName evidence="1">Uncharacterized protein</fullName>
    </submittedName>
</protein>
<gene>
    <name evidence="1" type="ORF">JOF56_005728</name>
</gene>
<evidence type="ECO:0000313" key="1">
    <source>
        <dbReference type="EMBL" id="MBP2325343.1"/>
    </source>
</evidence>
<reference evidence="1 2" key="1">
    <citation type="submission" date="2021-03" db="EMBL/GenBank/DDBJ databases">
        <title>Sequencing the genomes of 1000 actinobacteria strains.</title>
        <authorList>
            <person name="Klenk H.-P."/>
        </authorList>
    </citation>
    <scope>NUCLEOTIDE SEQUENCE [LARGE SCALE GENOMIC DNA]</scope>
    <source>
        <strain evidence="1 2">DSM 46670</strain>
    </source>
</reference>
<accession>A0ABS4TN51</accession>
<organism evidence="1 2">
    <name type="scientific">Kibdelosporangium banguiense</name>
    <dbReference type="NCBI Taxonomy" id="1365924"/>
    <lineage>
        <taxon>Bacteria</taxon>
        <taxon>Bacillati</taxon>
        <taxon>Actinomycetota</taxon>
        <taxon>Actinomycetes</taxon>
        <taxon>Pseudonocardiales</taxon>
        <taxon>Pseudonocardiaceae</taxon>
        <taxon>Kibdelosporangium</taxon>
    </lineage>
</organism>
<comment type="caution">
    <text evidence="1">The sequence shown here is derived from an EMBL/GenBank/DDBJ whole genome shotgun (WGS) entry which is preliminary data.</text>
</comment>
<dbReference type="EMBL" id="JAGINW010000001">
    <property type="protein sequence ID" value="MBP2325343.1"/>
    <property type="molecule type" value="Genomic_DNA"/>
</dbReference>
<name>A0ABS4TN51_9PSEU</name>
<dbReference type="RefSeq" id="WP_209642553.1">
    <property type="nucleotide sequence ID" value="NZ_JAGINW010000001.1"/>
</dbReference>